<dbReference type="KEGG" id="daer:H9K75_12900"/>
<keyword evidence="2" id="KW-1185">Reference proteome</keyword>
<name>A0A7H0GQG4_9BURK</name>
<organism evidence="1 2">
    <name type="scientific">Diaphorobacter aerolatus</name>
    <dbReference type="NCBI Taxonomy" id="1288495"/>
    <lineage>
        <taxon>Bacteria</taxon>
        <taxon>Pseudomonadati</taxon>
        <taxon>Pseudomonadota</taxon>
        <taxon>Betaproteobacteria</taxon>
        <taxon>Burkholderiales</taxon>
        <taxon>Comamonadaceae</taxon>
        <taxon>Diaphorobacter</taxon>
    </lineage>
</organism>
<evidence type="ECO:0000313" key="2">
    <source>
        <dbReference type="Proteomes" id="UP000516028"/>
    </source>
</evidence>
<accession>A0A7H0GQG4</accession>
<proteinExistence type="predicted"/>
<dbReference type="AlphaFoldDB" id="A0A7H0GQG4"/>
<evidence type="ECO:0000313" key="1">
    <source>
        <dbReference type="EMBL" id="QNP50530.1"/>
    </source>
</evidence>
<dbReference type="SUPFAM" id="SSF55729">
    <property type="entry name" value="Acyl-CoA N-acyltransferases (Nat)"/>
    <property type="match status" value="1"/>
</dbReference>
<dbReference type="Proteomes" id="UP000516028">
    <property type="component" value="Chromosome"/>
</dbReference>
<protein>
    <submittedName>
        <fullName evidence="1">N-acetyltransferase</fullName>
    </submittedName>
</protein>
<sequence>MLAPLAAPAPVELRIDVHTGPEAIENELRSLHDRLHTPGDSMHGIERLPLLEDPRFTVHLREADGERYVYIEDTRAGRLAGYTVFNRLIEINRRADRLLRAPHSKFSPGYQRRGLASAIYRWALDGGQCLMTGARQSDGAHALWDRLACDYEQGYVHLRDKALSYLGPEVDDEALLEDLNTRRILLGRGWSIDGLIAAARMHGNSVAKETAALA</sequence>
<dbReference type="InterPro" id="IPR016181">
    <property type="entry name" value="Acyl_CoA_acyltransferase"/>
</dbReference>
<dbReference type="GO" id="GO:0016740">
    <property type="term" value="F:transferase activity"/>
    <property type="evidence" value="ECO:0007669"/>
    <property type="project" value="UniProtKB-KW"/>
</dbReference>
<dbReference type="EMBL" id="CP060783">
    <property type="protein sequence ID" value="QNP50530.1"/>
    <property type="molecule type" value="Genomic_DNA"/>
</dbReference>
<keyword evidence="1" id="KW-0808">Transferase</keyword>
<gene>
    <name evidence="1" type="ORF">H9K75_12900</name>
</gene>
<reference evidence="1 2" key="1">
    <citation type="submission" date="2020-08" db="EMBL/GenBank/DDBJ databases">
        <title>Genome sequence of Diaphorobacter aerolatus KACC 16536T.</title>
        <authorList>
            <person name="Hyun D.-W."/>
            <person name="Bae J.-W."/>
        </authorList>
    </citation>
    <scope>NUCLEOTIDE SEQUENCE [LARGE SCALE GENOMIC DNA]</scope>
    <source>
        <strain evidence="1 2">KACC 16536</strain>
    </source>
</reference>